<evidence type="ECO:0000313" key="1">
    <source>
        <dbReference type="EMBL" id="SFK02021.1"/>
    </source>
</evidence>
<organism evidence="1 2">
    <name type="scientific">Marinilactibacillus piezotolerans</name>
    <dbReference type="NCBI Taxonomy" id="258723"/>
    <lineage>
        <taxon>Bacteria</taxon>
        <taxon>Bacillati</taxon>
        <taxon>Bacillota</taxon>
        <taxon>Bacilli</taxon>
        <taxon>Lactobacillales</taxon>
        <taxon>Carnobacteriaceae</taxon>
        <taxon>Marinilactibacillus</taxon>
    </lineage>
</organism>
<dbReference type="Pfam" id="PF16110">
    <property type="entry name" value="DUF4828"/>
    <property type="match status" value="1"/>
</dbReference>
<proteinExistence type="predicted"/>
<protein>
    <recommendedName>
        <fullName evidence="3">DUF4828 domain-containing protein</fullName>
    </recommendedName>
</protein>
<evidence type="ECO:0008006" key="3">
    <source>
        <dbReference type="Google" id="ProtNLM"/>
    </source>
</evidence>
<keyword evidence="2" id="KW-1185">Reference proteome</keyword>
<accession>A0A1I3W6E7</accession>
<gene>
    <name evidence="1" type="ORF">SAMN04488569_100647</name>
</gene>
<dbReference type="RefSeq" id="WP_072694285.1">
    <property type="nucleotide sequence ID" value="NZ_FOSJ01000006.1"/>
</dbReference>
<dbReference type="EMBL" id="FOSJ01000006">
    <property type="protein sequence ID" value="SFK02021.1"/>
    <property type="molecule type" value="Genomic_DNA"/>
</dbReference>
<sequence length="113" mass="13213">MQFSSLFRKFTRSFRSKNSLSSTIKHSISENELVGKWSVYVPQSLQEISLEIFSEGTGKYNTKPLKSILPQKSPHQLIMKDHFGYSLILERKDNEKYFLFDELDGTTYPIEKK</sequence>
<dbReference type="OrthoDB" id="2246468at2"/>
<name>A0A1I3W6E7_9LACT</name>
<dbReference type="InterPro" id="IPR032254">
    <property type="entry name" value="DUF4828"/>
</dbReference>
<dbReference type="Proteomes" id="UP000199589">
    <property type="component" value="Unassembled WGS sequence"/>
</dbReference>
<evidence type="ECO:0000313" key="2">
    <source>
        <dbReference type="Proteomes" id="UP000199589"/>
    </source>
</evidence>
<reference evidence="2" key="1">
    <citation type="submission" date="2016-10" db="EMBL/GenBank/DDBJ databases">
        <authorList>
            <person name="Varghese N."/>
            <person name="Submissions S."/>
        </authorList>
    </citation>
    <scope>NUCLEOTIDE SEQUENCE [LARGE SCALE GENOMIC DNA]</scope>
    <source>
        <strain evidence="2">DSM 16108</strain>
    </source>
</reference>
<dbReference type="AlphaFoldDB" id="A0A1I3W6E7"/>